<evidence type="ECO:0000313" key="5">
    <source>
        <dbReference type="Proteomes" id="UP000004980"/>
    </source>
</evidence>
<reference evidence="3 6" key="2">
    <citation type="submission" date="2018-01" db="EMBL/GenBank/DDBJ databases">
        <title>Species boundaries and ecological features among Paraburkholderia terrae DSMZ17804T, P. hospita DSMZ17164T and P. caribensis DSMZ13236T.</title>
        <authorList>
            <person name="Pratama A.A."/>
        </authorList>
    </citation>
    <scope>NUCLEOTIDE SEQUENCE [LARGE SCALE GENOMIC DNA]</scope>
    <source>
        <strain evidence="3 6">DSM 17164</strain>
    </source>
</reference>
<keyword evidence="5" id="KW-1185">Reference proteome</keyword>
<dbReference type="GeneID" id="55533394"/>
<evidence type="ECO:0000313" key="6">
    <source>
        <dbReference type="Proteomes" id="UP000236649"/>
    </source>
</evidence>
<accession>A0AAN1JIC9</accession>
<dbReference type="EMBL" id="CP026107">
    <property type="protein sequence ID" value="AUT73457.1"/>
    <property type="molecule type" value="Genomic_DNA"/>
</dbReference>
<dbReference type="InterPro" id="IPR005064">
    <property type="entry name" value="BUG"/>
</dbReference>
<gene>
    <name evidence="3" type="ORF">C2L64_34380</name>
    <name evidence="4" type="ORF">WQE_21236</name>
</gene>
<dbReference type="InterPro" id="IPR042100">
    <property type="entry name" value="Bug_dom1"/>
</dbReference>
<evidence type="ECO:0008006" key="7">
    <source>
        <dbReference type="Google" id="ProtNLM"/>
    </source>
</evidence>
<evidence type="ECO:0000256" key="2">
    <source>
        <dbReference type="SAM" id="SignalP"/>
    </source>
</evidence>
<name>A0AAN1JIC9_9BURK</name>
<dbReference type="Gene3D" id="3.40.190.150">
    <property type="entry name" value="Bordetella uptake gene, domain 1"/>
    <property type="match status" value="1"/>
</dbReference>
<dbReference type="Proteomes" id="UP000236649">
    <property type="component" value="Chromosome 3"/>
</dbReference>
<proteinExistence type="inferred from homology"/>
<organism evidence="3 6">
    <name type="scientific">Paraburkholderia hospita</name>
    <dbReference type="NCBI Taxonomy" id="169430"/>
    <lineage>
        <taxon>Bacteria</taxon>
        <taxon>Pseudomonadati</taxon>
        <taxon>Pseudomonadota</taxon>
        <taxon>Betaproteobacteria</taxon>
        <taxon>Burkholderiales</taxon>
        <taxon>Burkholderiaceae</taxon>
        <taxon>Paraburkholderia</taxon>
    </lineage>
</organism>
<sequence length="333" mass="34830">MIFQHAGSPLRIARRLLASLVLATGATGLCAAPAAAQSKYPSQPIRVVVPFGVGGLADITMRIVAKELSLRFGDNIIIDNRPGAGGIAAANAVLSAAHDGYTVALFANGTAIAGSLIKLPFDPEKDFKPVSRIAYFDLLVLAKGGGKLNTLHDVLAAAAKRQITMGAINPGSTQNLSTELFKSTAKLNAVVVPYRNTGDVISGLVRGDIDVGFESYAAVKGSIAAGQVRALATTGSKRTAWLPDVPTVAEAGVQNYEVTGWNALYVANGTPQVAVDTLNRQLGEVLSSPALRTQLRALGTEPMGSTPAEMAKIFHDDAVKWHEVIERAGIKPQ</sequence>
<dbReference type="RefSeq" id="WP_007584454.1">
    <property type="nucleotide sequence ID" value="NZ_AKAU01000108.1"/>
</dbReference>
<keyword evidence="2" id="KW-0732">Signal</keyword>
<dbReference type="EMBL" id="AKAU01000108">
    <property type="protein sequence ID" value="EIM98941.1"/>
    <property type="molecule type" value="Genomic_DNA"/>
</dbReference>
<protein>
    <recommendedName>
        <fullName evidence="7">Tripartite-type tricarboxylate transporter, receptor component TctC</fullName>
    </recommendedName>
</protein>
<reference evidence="4 5" key="1">
    <citation type="journal article" date="2012" name="J. Bacteriol.">
        <title>Draft Genome Sequence of the Soil Bacterium Burkholderia terrae Strain BS001, Which Interacts with Fungal Surface Structures.</title>
        <authorList>
            <person name="Nazir R."/>
            <person name="Hansen M.A."/>
            <person name="Sorensen S."/>
            <person name="van Elsas J.D."/>
        </authorList>
    </citation>
    <scope>NUCLEOTIDE SEQUENCE [LARGE SCALE GENOMIC DNA]</scope>
    <source>
        <strain evidence="4 5">BS001</strain>
    </source>
</reference>
<feature type="signal peptide" evidence="2">
    <location>
        <begin position="1"/>
        <end position="31"/>
    </location>
</feature>
<comment type="similarity">
    <text evidence="1">Belongs to the UPF0065 (bug) family.</text>
</comment>
<evidence type="ECO:0000256" key="1">
    <source>
        <dbReference type="ARBA" id="ARBA00006987"/>
    </source>
</evidence>
<dbReference type="PANTHER" id="PTHR42928">
    <property type="entry name" value="TRICARBOXYLATE-BINDING PROTEIN"/>
    <property type="match status" value="1"/>
</dbReference>
<dbReference type="Proteomes" id="UP000004980">
    <property type="component" value="Unassembled WGS sequence"/>
</dbReference>
<evidence type="ECO:0000313" key="4">
    <source>
        <dbReference type="EMBL" id="EIM98941.1"/>
    </source>
</evidence>
<dbReference type="KEGG" id="phs:C2L64_34380"/>
<dbReference type="Pfam" id="PF03401">
    <property type="entry name" value="TctC"/>
    <property type="match status" value="1"/>
</dbReference>
<dbReference type="SUPFAM" id="SSF53850">
    <property type="entry name" value="Periplasmic binding protein-like II"/>
    <property type="match status" value="1"/>
</dbReference>
<dbReference type="Gene3D" id="3.40.190.10">
    <property type="entry name" value="Periplasmic binding protein-like II"/>
    <property type="match status" value="1"/>
</dbReference>
<dbReference type="PANTHER" id="PTHR42928:SF5">
    <property type="entry name" value="BLR1237 PROTEIN"/>
    <property type="match status" value="1"/>
</dbReference>
<evidence type="ECO:0000313" key="3">
    <source>
        <dbReference type="EMBL" id="AUT73457.1"/>
    </source>
</evidence>
<dbReference type="AlphaFoldDB" id="A0AAN1JIC9"/>
<feature type="chain" id="PRO_5043037441" description="Tripartite-type tricarboxylate transporter, receptor component TctC" evidence="2">
    <location>
        <begin position="32"/>
        <end position="333"/>
    </location>
</feature>
<dbReference type="PIRSF" id="PIRSF017082">
    <property type="entry name" value="YflP"/>
    <property type="match status" value="1"/>
</dbReference>